<dbReference type="AlphaFoldDB" id="A0A0F8Y5X0"/>
<dbReference type="InterPro" id="IPR002744">
    <property type="entry name" value="MIP18-like"/>
</dbReference>
<evidence type="ECO:0000259" key="1">
    <source>
        <dbReference type="Pfam" id="PF01883"/>
    </source>
</evidence>
<gene>
    <name evidence="2" type="ORF">LCGC14_2860980</name>
</gene>
<organism evidence="2">
    <name type="scientific">marine sediment metagenome</name>
    <dbReference type="NCBI Taxonomy" id="412755"/>
    <lineage>
        <taxon>unclassified sequences</taxon>
        <taxon>metagenomes</taxon>
        <taxon>ecological metagenomes</taxon>
    </lineage>
</organism>
<accession>A0A0F8Y5X0</accession>
<dbReference type="InterPro" id="IPR034904">
    <property type="entry name" value="FSCA_dom_sf"/>
</dbReference>
<feature type="domain" description="MIP18 family-like" evidence="1">
    <location>
        <begin position="8"/>
        <end position="41"/>
    </location>
</feature>
<comment type="caution">
    <text evidence="2">The sequence shown here is derived from an EMBL/GenBank/DDBJ whole genome shotgun (WGS) entry which is preliminary data.</text>
</comment>
<proteinExistence type="predicted"/>
<dbReference type="SUPFAM" id="SSF117916">
    <property type="entry name" value="Fe-S cluster assembly (FSCA) domain-like"/>
    <property type="match status" value="1"/>
</dbReference>
<dbReference type="EMBL" id="LAZR01055291">
    <property type="protein sequence ID" value="KKK76703.1"/>
    <property type="molecule type" value="Genomic_DNA"/>
</dbReference>
<dbReference type="Pfam" id="PF01883">
    <property type="entry name" value="FeS_assembly_P"/>
    <property type="match status" value="1"/>
</dbReference>
<reference evidence="2" key="1">
    <citation type="journal article" date="2015" name="Nature">
        <title>Complex archaea that bridge the gap between prokaryotes and eukaryotes.</title>
        <authorList>
            <person name="Spang A."/>
            <person name="Saw J.H."/>
            <person name="Jorgensen S.L."/>
            <person name="Zaremba-Niedzwiedzka K."/>
            <person name="Martijn J."/>
            <person name="Lind A.E."/>
            <person name="van Eijk R."/>
            <person name="Schleper C."/>
            <person name="Guy L."/>
            <person name="Ettema T.J."/>
        </authorList>
    </citation>
    <scope>NUCLEOTIDE SEQUENCE</scope>
</reference>
<name>A0A0F8Y5X0_9ZZZZ</name>
<sequence length="42" mass="4511">MADGQVTEAAIREVLAKFQDPETGRSVTQLDQVHRVDLDGGG</sequence>
<protein>
    <recommendedName>
        <fullName evidence="1">MIP18 family-like domain-containing protein</fullName>
    </recommendedName>
</protein>
<evidence type="ECO:0000313" key="2">
    <source>
        <dbReference type="EMBL" id="KKK76703.1"/>
    </source>
</evidence>